<comment type="caution">
    <text evidence="1">The sequence shown here is derived from an EMBL/GenBank/DDBJ whole genome shotgun (WGS) entry which is preliminary data.</text>
</comment>
<dbReference type="EMBL" id="BLSD01000011">
    <property type="protein sequence ID" value="GFP38653.1"/>
    <property type="molecule type" value="Genomic_DNA"/>
</dbReference>
<gene>
    <name evidence="1" type="ORF">HKBW3S47_00354</name>
</gene>
<dbReference type="AlphaFoldDB" id="A0A6V8Q2D3"/>
<evidence type="ECO:0000313" key="2">
    <source>
        <dbReference type="Proteomes" id="UP000569018"/>
    </source>
</evidence>
<reference evidence="1 2" key="1">
    <citation type="journal article" date="2020" name="Front. Microbiol.">
        <title>Single-cell genomics of novel Actinobacteria with the Wood-Ljungdahl pathway discovered in a serpentinizing system.</title>
        <authorList>
            <person name="Merino N."/>
            <person name="Kawai M."/>
            <person name="Boyd E.S."/>
            <person name="Colman D.R."/>
            <person name="McGlynn S.E."/>
            <person name="Nealson K.H."/>
            <person name="Kurokawa K."/>
            <person name="Hongoh Y."/>
        </authorList>
    </citation>
    <scope>NUCLEOTIDE SEQUENCE [LARGE SCALE GENOMIC DNA]</scope>
    <source>
        <strain evidence="1 2">S47</strain>
    </source>
</reference>
<sequence>MGPVHSHGDHAALISSELIGDWIAGSYQPAKKQDQGQEHHPGQNKSQKRDVIIEVVCYHLVLLVWLK</sequence>
<organism evidence="1 2">
    <name type="scientific">Candidatus Hakubella thermalkaliphila</name>
    <dbReference type="NCBI Taxonomy" id="2754717"/>
    <lineage>
        <taxon>Bacteria</taxon>
        <taxon>Bacillati</taxon>
        <taxon>Actinomycetota</taxon>
        <taxon>Actinomycetota incertae sedis</taxon>
        <taxon>Candidatus Hakubellales</taxon>
        <taxon>Candidatus Hakubellaceae</taxon>
        <taxon>Candidatus Hakubella</taxon>
    </lineage>
</organism>
<name>A0A6V8Q2D3_9ACTN</name>
<protein>
    <submittedName>
        <fullName evidence="1">Uncharacterized protein</fullName>
    </submittedName>
</protein>
<evidence type="ECO:0000313" key="1">
    <source>
        <dbReference type="EMBL" id="GFP38653.1"/>
    </source>
</evidence>
<dbReference type="Proteomes" id="UP000569018">
    <property type="component" value="Unassembled WGS sequence"/>
</dbReference>
<proteinExistence type="predicted"/>
<accession>A0A6V8Q2D3</accession>